<organism evidence="3 4">
    <name type="scientific">Pseudoalteromonas fenneropenaei</name>
    <dbReference type="NCBI Taxonomy" id="1737459"/>
    <lineage>
        <taxon>Bacteria</taxon>
        <taxon>Pseudomonadati</taxon>
        <taxon>Pseudomonadota</taxon>
        <taxon>Gammaproteobacteria</taxon>
        <taxon>Alteromonadales</taxon>
        <taxon>Pseudoalteromonadaceae</taxon>
        <taxon>Pseudoalteromonas</taxon>
    </lineage>
</organism>
<name>A0ABV7CLY4_9GAMM</name>
<dbReference type="Proteomes" id="UP001595453">
    <property type="component" value="Unassembled WGS sequence"/>
</dbReference>
<dbReference type="Gene3D" id="3.30.160.880">
    <property type="entry name" value="Cell division protein ZapA protomer, N-terminal domain"/>
    <property type="match status" value="1"/>
</dbReference>
<comment type="caution">
    <text evidence="3">The sequence shown here is derived from an EMBL/GenBank/DDBJ whole genome shotgun (WGS) entry which is preliminary data.</text>
</comment>
<keyword evidence="3" id="KW-0131">Cell cycle</keyword>
<dbReference type="EMBL" id="JBHRSD010000023">
    <property type="protein sequence ID" value="MFC3033558.1"/>
    <property type="molecule type" value="Genomic_DNA"/>
</dbReference>
<dbReference type="GO" id="GO:0051301">
    <property type="term" value="P:cell division"/>
    <property type="evidence" value="ECO:0007669"/>
    <property type="project" value="UniProtKB-KW"/>
</dbReference>
<dbReference type="InterPro" id="IPR007838">
    <property type="entry name" value="Cell_div_ZapA-like"/>
</dbReference>
<keyword evidence="3" id="KW-0132">Cell division</keyword>
<protein>
    <submittedName>
        <fullName evidence="3">Cell division protein ZapA</fullName>
    </submittedName>
</protein>
<dbReference type="RefSeq" id="WP_377125158.1">
    <property type="nucleotide sequence ID" value="NZ_JBHRSD010000023.1"/>
</dbReference>
<reference evidence="4" key="1">
    <citation type="journal article" date="2019" name="Int. J. Syst. Evol. Microbiol.">
        <title>The Global Catalogue of Microorganisms (GCM) 10K type strain sequencing project: providing services to taxonomists for standard genome sequencing and annotation.</title>
        <authorList>
            <consortium name="The Broad Institute Genomics Platform"/>
            <consortium name="The Broad Institute Genome Sequencing Center for Infectious Disease"/>
            <person name="Wu L."/>
            <person name="Ma J."/>
        </authorList>
    </citation>
    <scope>NUCLEOTIDE SEQUENCE [LARGE SCALE GENOMIC DNA]</scope>
    <source>
        <strain evidence="4">KCTC 42730</strain>
    </source>
</reference>
<evidence type="ECO:0000256" key="1">
    <source>
        <dbReference type="ARBA" id="ARBA00010074"/>
    </source>
</evidence>
<sequence length="92" mass="10418">MADKSVQVSVELLGKTQQFTCESGQEHILLEAVSLLNTRVCEMRQRATVRNDHNALLLAALHLCHEYNALQKEQKNTSHTLQMLCEKLSQAK</sequence>
<comment type="similarity">
    <text evidence="1">Belongs to the ZapA family. Type 1 subfamily.</text>
</comment>
<evidence type="ECO:0000313" key="3">
    <source>
        <dbReference type="EMBL" id="MFC3033558.1"/>
    </source>
</evidence>
<dbReference type="InterPro" id="IPR036192">
    <property type="entry name" value="Cell_div_ZapA-like_sf"/>
</dbReference>
<dbReference type="InterPro" id="IPR042233">
    <property type="entry name" value="Cell_div_ZapA_N"/>
</dbReference>
<dbReference type="SUPFAM" id="SSF102829">
    <property type="entry name" value="Cell division protein ZapA-like"/>
    <property type="match status" value="1"/>
</dbReference>
<evidence type="ECO:0000313" key="4">
    <source>
        <dbReference type="Proteomes" id="UP001595453"/>
    </source>
</evidence>
<keyword evidence="2" id="KW-0175">Coiled coil</keyword>
<gene>
    <name evidence="3" type="ORF">ACFOEE_13605</name>
</gene>
<keyword evidence="4" id="KW-1185">Reference proteome</keyword>
<accession>A0ABV7CLY4</accession>
<dbReference type="Pfam" id="PF05164">
    <property type="entry name" value="ZapA"/>
    <property type="match status" value="1"/>
</dbReference>
<proteinExistence type="inferred from homology"/>
<evidence type="ECO:0000256" key="2">
    <source>
        <dbReference type="ARBA" id="ARBA00023054"/>
    </source>
</evidence>